<dbReference type="EMBL" id="MU004237">
    <property type="protein sequence ID" value="KAF2667407.1"/>
    <property type="molecule type" value="Genomic_DNA"/>
</dbReference>
<protein>
    <submittedName>
        <fullName evidence="1">Uncharacterized protein</fullName>
    </submittedName>
</protein>
<proteinExistence type="predicted"/>
<keyword evidence="2" id="KW-1185">Reference proteome</keyword>
<dbReference type="AlphaFoldDB" id="A0A6A6U7J4"/>
<organism evidence="1 2">
    <name type="scientific">Microthyrium microscopicum</name>
    <dbReference type="NCBI Taxonomy" id="703497"/>
    <lineage>
        <taxon>Eukaryota</taxon>
        <taxon>Fungi</taxon>
        <taxon>Dikarya</taxon>
        <taxon>Ascomycota</taxon>
        <taxon>Pezizomycotina</taxon>
        <taxon>Dothideomycetes</taxon>
        <taxon>Dothideomycetes incertae sedis</taxon>
        <taxon>Microthyriales</taxon>
        <taxon>Microthyriaceae</taxon>
        <taxon>Microthyrium</taxon>
    </lineage>
</organism>
<accession>A0A6A6U7J4</accession>
<name>A0A6A6U7J4_9PEZI</name>
<evidence type="ECO:0000313" key="2">
    <source>
        <dbReference type="Proteomes" id="UP000799302"/>
    </source>
</evidence>
<gene>
    <name evidence="1" type="ORF">BT63DRAFT_472162</name>
</gene>
<evidence type="ECO:0000313" key="1">
    <source>
        <dbReference type="EMBL" id="KAF2667407.1"/>
    </source>
</evidence>
<sequence>MSDHILQRALCQECPDHFKLFESKLANLICRLDLNLITVLVDDDRMDSLYYDMKVLANHLEAYFQAVLRLAGSTSGSGQEFREPVSTKLSEVLDEFIVAEYHLAVVVARSSKEYKCKLAEVNRCIASYQQSPNNSCAEDSSIEQQVKGVCDHLTALSINQAPAHIDAFDNDALVLQHEVERFIMLLDDTGDLVRDNSIAARLQNLVAACDQDSLTPRLEGLSITPSTD</sequence>
<reference evidence="1" key="1">
    <citation type="journal article" date="2020" name="Stud. Mycol.">
        <title>101 Dothideomycetes genomes: a test case for predicting lifestyles and emergence of pathogens.</title>
        <authorList>
            <person name="Haridas S."/>
            <person name="Albert R."/>
            <person name="Binder M."/>
            <person name="Bloem J."/>
            <person name="Labutti K."/>
            <person name="Salamov A."/>
            <person name="Andreopoulos B."/>
            <person name="Baker S."/>
            <person name="Barry K."/>
            <person name="Bills G."/>
            <person name="Bluhm B."/>
            <person name="Cannon C."/>
            <person name="Castanera R."/>
            <person name="Culley D."/>
            <person name="Daum C."/>
            <person name="Ezra D."/>
            <person name="Gonzalez J."/>
            <person name="Henrissat B."/>
            <person name="Kuo A."/>
            <person name="Liang C."/>
            <person name="Lipzen A."/>
            <person name="Lutzoni F."/>
            <person name="Magnuson J."/>
            <person name="Mondo S."/>
            <person name="Nolan M."/>
            <person name="Ohm R."/>
            <person name="Pangilinan J."/>
            <person name="Park H.-J."/>
            <person name="Ramirez L."/>
            <person name="Alfaro M."/>
            <person name="Sun H."/>
            <person name="Tritt A."/>
            <person name="Yoshinaga Y."/>
            <person name="Zwiers L.-H."/>
            <person name="Turgeon B."/>
            <person name="Goodwin S."/>
            <person name="Spatafora J."/>
            <person name="Crous P."/>
            <person name="Grigoriev I."/>
        </authorList>
    </citation>
    <scope>NUCLEOTIDE SEQUENCE</scope>
    <source>
        <strain evidence="1">CBS 115976</strain>
    </source>
</reference>
<dbReference type="Proteomes" id="UP000799302">
    <property type="component" value="Unassembled WGS sequence"/>
</dbReference>